<dbReference type="Proteomes" id="UP000287651">
    <property type="component" value="Unassembled WGS sequence"/>
</dbReference>
<proteinExistence type="predicted"/>
<evidence type="ECO:0000256" key="1">
    <source>
        <dbReference type="SAM" id="MobiDB-lite"/>
    </source>
</evidence>
<dbReference type="EMBL" id="AMZH03002136">
    <property type="protein sequence ID" value="RRT76646.1"/>
    <property type="molecule type" value="Genomic_DNA"/>
</dbReference>
<sequence>MKLRYVGLQCYLPEPPDLSQNIWFTDHVKSKNCSVRKEASFAVIKNVLTRIGTSQNREGSKSIHRRQKFCLDYAKEAKQNLQISSTTPEKDMIPRTWPGVTGPAISIQDPPDVQNQKSHESKGLKGAPFRGPQSTKPNPRKISPRCPDIELQSRAYL</sequence>
<comment type="caution">
    <text evidence="2">The sequence shown here is derived from an EMBL/GenBank/DDBJ whole genome shotgun (WGS) entry which is preliminary data.</text>
</comment>
<reference evidence="2 3" key="1">
    <citation type="journal article" date="2014" name="Agronomy (Basel)">
        <title>A Draft Genome Sequence for Ensete ventricosum, the Drought-Tolerant Tree Against Hunger.</title>
        <authorList>
            <person name="Harrison J."/>
            <person name="Moore K.A."/>
            <person name="Paszkiewicz K."/>
            <person name="Jones T."/>
            <person name="Grant M."/>
            <person name="Ambacheew D."/>
            <person name="Muzemil S."/>
            <person name="Studholme D.J."/>
        </authorList>
    </citation>
    <scope>NUCLEOTIDE SEQUENCE [LARGE SCALE GENOMIC DNA]</scope>
</reference>
<organism evidence="2 3">
    <name type="scientific">Ensete ventricosum</name>
    <name type="common">Abyssinian banana</name>
    <name type="synonym">Musa ensete</name>
    <dbReference type="NCBI Taxonomy" id="4639"/>
    <lineage>
        <taxon>Eukaryota</taxon>
        <taxon>Viridiplantae</taxon>
        <taxon>Streptophyta</taxon>
        <taxon>Embryophyta</taxon>
        <taxon>Tracheophyta</taxon>
        <taxon>Spermatophyta</taxon>
        <taxon>Magnoliopsida</taxon>
        <taxon>Liliopsida</taxon>
        <taxon>Zingiberales</taxon>
        <taxon>Musaceae</taxon>
        <taxon>Ensete</taxon>
    </lineage>
</organism>
<protein>
    <submittedName>
        <fullName evidence="2">Uncharacterized protein</fullName>
    </submittedName>
</protein>
<feature type="region of interest" description="Disordered" evidence="1">
    <location>
        <begin position="85"/>
        <end position="157"/>
    </location>
</feature>
<gene>
    <name evidence="2" type="ORF">B296_00002266</name>
</gene>
<evidence type="ECO:0000313" key="2">
    <source>
        <dbReference type="EMBL" id="RRT76646.1"/>
    </source>
</evidence>
<accession>A0A427AKE4</accession>
<name>A0A427AKE4_ENSVE</name>
<dbReference type="AlphaFoldDB" id="A0A427AKE4"/>
<evidence type="ECO:0000313" key="3">
    <source>
        <dbReference type="Proteomes" id="UP000287651"/>
    </source>
</evidence>